<dbReference type="RefSeq" id="WP_092431556.1">
    <property type="nucleotide sequence ID" value="NZ_FNCL01000038.1"/>
</dbReference>
<gene>
    <name evidence="2" type="ORF">SAMN04488050_1324</name>
</gene>
<feature type="transmembrane region" description="Helical" evidence="1">
    <location>
        <begin position="127"/>
        <end position="143"/>
    </location>
</feature>
<feature type="transmembrane region" description="Helical" evidence="1">
    <location>
        <begin position="102"/>
        <end position="120"/>
    </location>
</feature>
<protein>
    <recommendedName>
        <fullName evidence="4">Glycosyltransferase RgtA/B/C/D-like domain-containing protein</fullName>
    </recommendedName>
</protein>
<evidence type="ECO:0000313" key="3">
    <source>
        <dbReference type="Proteomes" id="UP000199392"/>
    </source>
</evidence>
<dbReference type="Proteomes" id="UP000199392">
    <property type="component" value="Unassembled WGS sequence"/>
</dbReference>
<feature type="transmembrane region" description="Helical" evidence="1">
    <location>
        <begin position="149"/>
        <end position="170"/>
    </location>
</feature>
<keyword evidence="3" id="KW-1185">Reference proteome</keyword>
<feature type="transmembrane region" description="Helical" evidence="1">
    <location>
        <begin position="285"/>
        <end position="313"/>
    </location>
</feature>
<evidence type="ECO:0000313" key="2">
    <source>
        <dbReference type="EMBL" id="SFT27508.1"/>
    </source>
</evidence>
<dbReference type="OrthoDB" id="7375841at2"/>
<accession>A0A1I6WNB5</accession>
<proteinExistence type="predicted"/>
<dbReference type="STRING" id="311180.SAMN04488050_1324"/>
<sequence length="579" mass="63453">MTMSTPNERKLPPRRIGLSSALLVTALSAALVFAAALLTRTGVLDLPPIYDELYHLVPAMSWQTSGTLEVLDGSYERGAIFTRLVALGFALAGEQSTAAARLLPSAIPGALLVAVMFLWVRYVADRPAAWITLFFLLFWPNGIEVSQYIRFYALQGLAFLVAALVLYCAATAAISTSARIALCALAVPLLLLALKLQLTTVIGIVAIGLWAALVYGPGWLRRHRWLRWALLAAAAGVVLIAASGAADELLAKYWRIYRWEPWPVQRDTTFYHRDFRDNYPTFWPLFPIAAIAALRARFLPASFAVTLFSVCFVLQSFGGLKNIRYLYPVMPFFFATWGIVLSFYGGRALRRLRGALLELFPHRWSVPLRTGAAVLAIAASGLFVAGANTGFSHGLKLALGSETQMLLGKRRWEWPDARAQLQPWLEKRAVVVTTEELLAVQWLGDYDFALNRPRFSEMLFSLGPDTQPFVRDFRNGRPLAGLVSDFEPVLHCAPIGVLISNASFLSTGIAREFAAMARAHGATVSIEPSSSSALLAWERAGDPTRTAGCLEDAGIFYPDAAAALLSETRQPQSVSVSTQ</sequence>
<feature type="transmembrane region" description="Helical" evidence="1">
    <location>
        <begin position="225"/>
        <end position="246"/>
    </location>
</feature>
<feature type="transmembrane region" description="Helical" evidence="1">
    <location>
        <begin position="325"/>
        <end position="346"/>
    </location>
</feature>
<keyword evidence="1" id="KW-0472">Membrane</keyword>
<dbReference type="AlphaFoldDB" id="A0A1I6WNB5"/>
<evidence type="ECO:0000256" key="1">
    <source>
        <dbReference type="SAM" id="Phobius"/>
    </source>
</evidence>
<keyword evidence="1" id="KW-0812">Transmembrane</keyword>
<organism evidence="2 3">
    <name type="scientific">Alloyangia pacifica</name>
    <dbReference type="NCBI Taxonomy" id="311180"/>
    <lineage>
        <taxon>Bacteria</taxon>
        <taxon>Pseudomonadati</taxon>
        <taxon>Pseudomonadota</taxon>
        <taxon>Alphaproteobacteria</taxon>
        <taxon>Rhodobacterales</taxon>
        <taxon>Roseobacteraceae</taxon>
        <taxon>Alloyangia</taxon>
    </lineage>
</organism>
<feature type="transmembrane region" description="Helical" evidence="1">
    <location>
        <begin position="366"/>
        <end position="387"/>
    </location>
</feature>
<keyword evidence="1" id="KW-1133">Transmembrane helix</keyword>
<evidence type="ECO:0008006" key="4">
    <source>
        <dbReference type="Google" id="ProtNLM"/>
    </source>
</evidence>
<dbReference type="EMBL" id="FOZW01000032">
    <property type="protein sequence ID" value="SFT27508.1"/>
    <property type="molecule type" value="Genomic_DNA"/>
</dbReference>
<reference evidence="3" key="1">
    <citation type="submission" date="2016-10" db="EMBL/GenBank/DDBJ databases">
        <authorList>
            <person name="Varghese N."/>
            <person name="Submissions S."/>
        </authorList>
    </citation>
    <scope>NUCLEOTIDE SEQUENCE [LARGE SCALE GENOMIC DNA]</scope>
    <source>
        <strain evidence="3">DSM 26894</strain>
    </source>
</reference>
<name>A0A1I6WNB5_9RHOB</name>